<keyword evidence="2" id="KW-0288">FMN</keyword>
<evidence type="ECO:0000256" key="4">
    <source>
        <dbReference type="ARBA" id="ARBA00023033"/>
    </source>
</evidence>
<organism evidence="6 7">
    <name type="scientific">Sphingomonas immobilis</name>
    <dbReference type="NCBI Taxonomy" id="3063997"/>
    <lineage>
        <taxon>Bacteria</taxon>
        <taxon>Pseudomonadati</taxon>
        <taxon>Pseudomonadota</taxon>
        <taxon>Alphaproteobacteria</taxon>
        <taxon>Sphingomonadales</taxon>
        <taxon>Sphingomonadaceae</taxon>
        <taxon>Sphingomonas</taxon>
    </lineage>
</organism>
<accession>A0ABT9A357</accession>
<feature type="domain" description="Luciferase-like" evidence="5">
    <location>
        <begin position="1"/>
        <end position="302"/>
    </location>
</feature>
<evidence type="ECO:0000313" key="6">
    <source>
        <dbReference type="EMBL" id="MDO7843172.1"/>
    </source>
</evidence>
<dbReference type="GO" id="GO:0016491">
    <property type="term" value="F:oxidoreductase activity"/>
    <property type="evidence" value="ECO:0007669"/>
    <property type="project" value="UniProtKB-KW"/>
</dbReference>
<reference evidence="6" key="1">
    <citation type="submission" date="2023-07" db="EMBL/GenBank/DDBJ databases">
        <authorList>
            <person name="Kim M.K."/>
        </authorList>
    </citation>
    <scope>NUCLEOTIDE SEQUENCE</scope>
    <source>
        <strain evidence="6">CA1-15</strain>
    </source>
</reference>
<name>A0ABT9A357_9SPHN</name>
<keyword evidence="4" id="KW-0503">Monooxygenase</keyword>
<gene>
    <name evidence="6" type="ORF">Q5H94_12630</name>
</gene>
<dbReference type="InterPro" id="IPR050172">
    <property type="entry name" value="SsuD_RutA_monooxygenase"/>
</dbReference>
<keyword evidence="7" id="KW-1185">Reference proteome</keyword>
<sequence>MKFGVLLTAVWGRHDEPKVQLAQHREMVELSEQLGFRLMVAGQHFLGAELRYYQPVPYLTYMSRFAPKMEVATGIVLMSLVNPVELAEQICTLDACTDGKAILGIGLGYAEAEFRAAGIPRETRIKRFEEGLELIKELWSGKEHIKFDGDLFKVDGDAAAVQPVRRPRPPIWIGGQGEKAIRRAARMADAWYAPPFPTHEGLARLREVFLEERAKHGLPDNGFPVRRELIIAGSRAEARELAKQRSAARYEIYLKWGLGNRLDADNAGFGSEADEDIDARFILGAPEDVAEQLDGIRTSLGMDCFVFKPQWLGLPHAEAMKQVELFGTKVLPLLEKAEAASKPAAPAAA</sequence>
<evidence type="ECO:0000256" key="2">
    <source>
        <dbReference type="ARBA" id="ARBA00022643"/>
    </source>
</evidence>
<dbReference type="RefSeq" id="WP_304561628.1">
    <property type="nucleotide sequence ID" value="NZ_JAUQSZ010000008.1"/>
</dbReference>
<evidence type="ECO:0000256" key="1">
    <source>
        <dbReference type="ARBA" id="ARBA00022630"/>
    </source>
</evidence>
<evidence type="ECO:0000256" key="3">
    <source>
        <dbReference type="ARBA" id="ARBA00023002"/>
    </source>
</evidence>
<keyword evidence="1" id="KW-0285">Flavoprotein</keyword>
<dbReference type="PANTHER" id="PTHR42847">
    <property type="entry name" value="ALKANESULFONATE MONOOXYGENASE"/>
    <property type="match status" value="1"/>
</dbReference>
<keyword evidence="3 6" id="KW-0560">Oxidoreductase</keyword>
<dbReference type="InterPro" id="IPR011251">
    <property type="entry name" value="Luciferase-like_dom"/>
</dbReference>
<proteinExistence type="predicted"/>
<dbReference type="Proteomes" id="UP001176468">
    <property type="component" value="Unassembled WGS sequence"/>
</dbReference>
<evidence type="ECO:0000313" key="7">
    <source>
        <dbReference type="Proteomes" id="UP001176468"/>
    </source>
</evidence>
<dbReference type="EMBL" id="JAUQSZ010000008">
    <property type="protein sequence ID" value="MDO7843172.1"/>
    <property type="molecule type" value="Genomic_DNA"/>
</dbReference>
<dbReference type="Pfam" id="PF00296">
    <property type="entry name" value="Bac_luciferase"/>
    <property type="match status" value="1"/>
</dbReference>
<evidence type="ECO:0000259" key="5">
    <source>
        <dbReference type="Pfam" id="PF00296"/>
    </source>
</evidence>
<dbReference type="PANTHER" id="PTHR42847:SF4">
    <property type="entry name" value="ALKANESULFONATE MONOOXYGENASE-RELATED"/>
    <property type="match status" value="1"/>
</dbReference>
<dbReference type="InterPro" id="IPR036661">
    <property type="entry name" value="Luciferase-like_sf"/>
</dbReference>
<dbReference type="SUPFAM" id="SSF51679">
    <property type="entry name" value="Bacterial luciferase-like"/>
    <property type="match status" value="1"/>
</dbReference>
<dbReference type="Gene3D" id="3.20.20.30">
    <property type="entry name" value="Luciferase-like domain"/>
    <property type="match status" value="1"/>
</dbReference>
<comment type="caution">
    <text evidence="6">The sequence shown here is derived from an EMBL/GenBank/DDBJ whole genome shotgun (WGS) entry which is preliminary data.</text>
</comment>
<dbReference type="EC" id="1.-.-.-" evidence="6"/>
<protein>
    <submittedName>
        <fullName evidence="6">LLM class flavin-dependent oxidoreductase</fullName>
        <ecNumber evidence="6">1.-.-.-</ecNumber>
    </submittedName>
</protein>